<reference evidence="1" key="1">
    <citation type="journal article" date="2014" name="Front. Microbiol.">
        <title>High frequency of phylogenetically diverse reductive dehalogenase-homologous genes in deep subseafloor sedimentary metagenomes.</title>
        <authorList>
            <person name="Kawai M."/>
            <person name="Futagami T."/>
            <person name="Toyoda A."/>
            <person name="Takaki Y."/>
            <person name="Nishi S."/>
            <person name="Hori S."/>
            <person name="Arai W."/>
            <person name="Tsubouchi T."/>
            <person name="Morono Y."/>
            <person name="Uchiyama I."/>
            <person name="Ito T."/>
            <person name="Fujiyama A."/>
            <person name="Inagaki F."/>
            <person name="Takami H."/>
        </authorList>
    </citation>
    <scope>NUCLEOTIDE SEQUENCE</scope>
    <source>
        <strain evidence="1">Expedition CK06-06</strain>
    </source>
</reference>
<proteinExistence type="predicted"/>
<evidence type="ECO:0000313" key="1">
    <source>
        <dbReference type="EMBL" id="GAH08842.1"/>
    </source>
</evidence>
<accession>X1CM60</accession>
<gene>
    <name evidence="1" type="ORF">S01H4_61191</name>
</gene>
<dbReference type="AlphaFoldDB" id="X1CM60"/>
<name>X1CM60_9ZZZZ</name>
<organism evidence="1">
    <name type="scientific">marine sediment metagenome</name>
    <dbReference type="NCBI Taxonomy" id="412755"/>
    <lineage>
        <taxon>unclassified sequences</taxon>
        <taxon>metagenomes</taxon>
        <taxon>ecological metagenomes</taxon>
    </lineage>
</organism>
<sequence>MKYWLINSYEVTNFTLIKCREKPKIYEICETEYNSYKNWLEIYVKLTDAKEVK</sequence>
<dbReference type="EMBL" id="BART01036228">
    <property type="protein sequence ID" value="GAH08842.1"/>
    <property type="molecule type" value="Genomic_DNA"/>
</dbReference>
<comment type="caution">
    <text evidence="1">The sequence shown here is derived from an EMBL/GenBank/DDBJ whole genome shotgun (WGS) entry which is preliminary data.</text>
</comment>
<protein>
    <submittedName>
        <fullName evidence="1">Uncharacterized protein</fullName>
    </submittedName>
</protein>